<dbReference type="GO" id="GO:0140664">
    <property type="term" value="F:ATP-dependent DNA damage sensor activity"/>
    <property type="evidence" value="ECO:0007669"/>
    <property type="project" value="InterPro"/>
</dbReference>
<comment type="function">
    <text evidence="5">This protein is involved in the repair of mismatches in DNA. It is required for dam-dependent methyl-directed DNA mismatch repair. May act as a 'molecular matchmaker', a protein that promotes the formation of a stable complex between two or more DNA-binding proteins in an ATP-dependent manner without itself being part of a final effector complex.</text>
</comment>
<dbReference type="InterPro" id="IPR037198">
    <property type="entry name" value="MutL_C_sf"/>
</dbReference>
<dbReference type="InterPro" id="IPR020568">
    <property type="entry name" value="Ribosomal_Su5_D2-typ_SF"/>
</dbReference>
<dbReference type="Proteomes" id="UP000199403">
    <property type="component" value="Unassembled WGS sequence"/>
</dbReference>
<comment type="similarity">
    <text evidence="1 5">Belongs to the DNA mismatch repair MutL/HexB family.</text>
</comment>
<dbReference type="GO" id="GO:0006298">
    <property type="term" value="P:mismatch repair"/>
    <property type="evidence" value="ECO:0007669"/>
    <property type="project" value="UniProtKB-UniRule"/>
</dbReference>
<keyword evidence="3 5" id="KW-0227">DNA damage</keyword>
<dbReference type="RefSeq" id="WP_092176180.1">
    <property type="nucleotide sequence ID" value="NZ_FNZH01000005.1"/>
</dbReference>
<evidence type="ECO:0000259" key="6">
    <source>
        <dbReference type="SMART" id="SM00853"/>
    </source>
</evidence>
<dbReference type="NCBIfam" id="TIGR00585">
    <property type="entry name" value="mutl"/>
    <property type="match status" value="1"/>
</dbReference>
<dbReference type="Gene3D" id="3.30.565.10">
    <property type="entry name" value="Histidine kinase-like ATPase, C-terminal domain"/>
    <property type="match status" value="1"/>
</dbReference>
<evidence type="ECO:0000256" key="4">
    <source>
        <dbReference type="ARBA" id="ARBA00023204"/>
    </source>
</evidence>
<name>A0A1H6ZML6_9BACT</name>
<dbReference type="Gene3D" id="3.30.230.10">
    <property type="match status" value="1"/>
</dbReference>
<dbReference type="InterPro" id="IPR042120">
    <property type="entry name" value="MutL_C_dimsub"/>
</dbReference>
<evidence type="ECO:0000259" key="7">
    <source>
        <dbReference type="SMART" id="SM01340"/>
    </source>
</evidence>
<dbReference type="Pfam" id="PF01119">
    <property type="entry name" value="DNA_mis_repair"/>
    <property type="match status" value="1"/>
</dbReference>
<dbReference type="GO" id="GO:0005524">
    <property type="term" value="F:ATP binding"/>
    <property type="evidence" value="ECO:0007669"/>
    <property type="project" value="InterPro"/>
</dbReference>
<dbReference type="InterPro" id="IPR002099">
    <property type="entry name" value="MutL/Mlh/PMS"/>
</dbReference>
<protein>
    <recommendedName>
        <fullName evidence="2 5">DNA mismatch repair protein MutL</fullName>
    </recommendedName>
</protein>
<dbReference type="Pfam" id="PF08676">
    <property type="entry name" value="MutL_C"/>
    <property type="match status" value="1"/>
</dbReference>
<dbReference type="GO" id="GO:0030983">
    <property type="term" value="F:mismatched DNA binding"/>
    <property type="evidence" value="ECO:0007669"/>
    <property type="project" value="InterPro"/>
</dbReference>
<dbReference type="SUPFAM" id="SSF118116">
    <property type="entry name" value="DNA mismatch repair protein MutL"/>
    <property type="match status" value="1"/>
</dbReference>
<dbReference type="CDD" id="cd16926">
    <property type="entry name" value="HATPase_MutL-MLH-PMS-like"/>
    <property type="match status" value="1"/>
</dbReference>
<dbReference type="InterPro" id="IPR013507">
    <property type="entry name" value="DNA_mismatch_S5_2-like"/>
</dbReference>
<evidence type="ECO:0000313" key="9">
    <source>
        <dbReference type="Proteomes" id="UP000199403"/>
    </source>
</evidence>
<dbReference type="InterPro" id="IPR020667">
    <property type="entry name" value="DNA_mismatch_repair_MutL"/>
</dbReference>
<evidence type="ECO:0000256" key="3">
    <source>
        <dbReference type="ARBA" id="ARBA00022763"/>
    </source>
</evidence>
<dbReference type="HAMAP" id="MF_00149">
    <property type="entry name" value="DNA_mis_repair"/>
    <property type="match status" value="1"/>
</dbReference>
<dbReference type="EMBL" id="FNZH01000005">
    <property type="protein sequence ID" value="SEJ54669.1"/>
    <property type="molecule type" value="Genomic_DNA"/>
</dbReference>
<feature type="domain" description="DNA mismatch repair protein S5" evidence="7">
    <location>
        <begin position="209"/>
        <end position="327"/>
    </location>
</feature>
<dbReference type="SMART" id="SM00853">
    <property type="entry name" value="MutL_C"/>
    <property type="match status" value="1"/>
</dbReference>
<evidence type="ECO:0000313" key="8">
    <source>
        <dbReference type="EMBL" id="SEJ54669.1"/>
    </source>
</evidence>
<dbReference type="PANTHER" id="PTHR10073:SF12">
    <property type="entry name" value="DNA MISMATCH REPAIR PROTEIN MLH1"/>
    <property type="match status" value="1"/>
</dbReference>
<feature type="domain" description="MutL C-terminal dimerisation" evidence="6">
    <location>
        <begin position="432"/>
        <end position="574"/>
    </location>
</feature>
<dbReference type="AlphaFoldDB" id="A0A1H6ZML6"/>
<proteinExistence type="inferred from homology"/>
<dbReference type="CDD" id="cd00782">
    <property type="entry name" value="MutL_Trans"/>
    <property type="match status" value="1"/>
</dbReference>
<dbReference type="InterPro" id="IPR014721">
    <property type="entry name" value="Ribsml_uS5_D2-typ_fold_subgr"/>
</dbReference>
<dbReference type="SUPFAM" id="SSF54211">
    <property type="entry name" value="Ribosomal protein S5 domain 2-like"/>
    <property type="match status" value="1"/>
</dbReference>
<sequence length="615" mass="69387">MNDLIQLLPDAIANQIAAGEVVQRPASALKELLENAIDAKARNISVVVKEGGKSLIQVVDDGMGMSITDARMCFERHATSKIRKSDDLFAIRTHGFRGEAMASIAAVAQVEMKTKRSQDELGTVIVIEGSSVKKQEPVVFREGTSISVKNLFFNVPARRNFLKSNAVETRHLVEEFQRVALAYPEVAFTFHQNDMELFNLDSGKLSKRILGIFGKQYRNQLIVCQEESPHISIKGYIGKPEQAKRTRGEQYFFVNNRFIKSNYLHHAVMNAFEALIGSDQHPFYVLFLTIDPKHIDINVHPTKTEIKFDDERTIYGVVRSAVKQALGAHHVVPMIDFSQDVNIADTWEKDEAKRQELRSENDYRTYRGPSLLNKGVKGWEQLFQQNPEDQALQFDPDKAPPEEEQLLTFPSKANQREAVQPLPGQGPLGSGKTFQVEQAYIVAQTSSGLLIFDQQAAHQRILYEQYLRQLEQSGGASQQCLFPQTIHLSPADFALVMDLKEELNDLGFQLTAFGQHSILINGVPADVSIASEKVLVEELLEQFKHFKQELSLGRKENLARSLAKKTSIKRGDPLKYQEMENLAGQLFACQNPNYSPEGIKTFVKLDLNKIEQFFH</sequence>
<dbReference type="OrthoDB" id="9763467at2"/>
<dbReference type="SUPFAM" id="SSF55874">
    <property type="entry name" value="ATPase domain of HSP90 chaperone/DNA topoisomerase II/histidine kinase"/>
    <property type="match status" value="1"/>
</dbReference>
<accession>A0A1H6ZML6</accession>
<keyword evidence="4 5" id="KW-0234">DNA repair</keyword>
<dbReference type="PANTHER" id="PTHR10073">
    <property type="entry name" value="DNA MISMATCH REPAIR PROTEIN MLH, PMS, MUTL"/>
    <property type="match status" value="1"/>
</dbReference>
<dbReference type="SMART" id="SM01340">
    <property type="entry name" value="DNA_mis_repair"/>
    <property type="match status" value="1"/>
</dbReference>
<dbReference type="InterPro" id="IPR042121">
    <property type="entry name" value="MutL_C_regsub"/>
</dbReference>
<reference evidence="9" key="1">
    <citation type="submission" date="2016-10" db="EMBL/GenBank/DDBJ databases">
        <authorList>
            <person name="Varghese N."/>
            <person name="Submissions S."/>
        </authorList>
    </citation>
    <scope>NUCLEOTIDE SEQUENCE [LARGE SCALE GENOMIC DNA]</scope>
    <source>
        <strain evidence="9">IBRC-M 10761</strain>
    </source>
</reference>
<evidence type="ECO:0000256" key="1">
    <source>
        <dbReference type="ARBA" id="ARBA00006082"/>
    </source>
</evidence>
<evidence type="ECO:0000256" key="2">
    <source>
        <dbReference type="ARBA" id="ARBA00021975"/>
    </source>
</evidence>
<evidence type="ECO:0000256" key="5">
    <source>
        <dbReference type="HAMAP-Rule" id="MF_00149"/>
    </source>
</evidence>
<keyword evidence="9" id="KW-1185">Reference proteome</keyword>
<gene>
    <name evidence="5" type="primary">mutL</name>
    <name evidence="8" type="ORF">SAMN05192553_10510</name>
</gene>
<organism evidence="8 9">
    <name type="scientific">Cyclobacterium xiamenense</name>
    <dbReference type="NCBI Taxonomy" id="1297121"/>
    <lineage>
        <taxon>Bacteria</taxon>
        <taxon>Pseudomonadati</taxon>
        <taxon>Bacteroidota</taxon>
        <taxon>Cytophagia</taxon>
        <taxon>Cytophagales</taxon>
        <taxon>Cyclobacteriaceae</taxon>
        <taxon>Cyclobacterium</taxon>
    </lineage>
</organism>
<dbReference type="GO" id="GO:0032300">
    <property type="term" value="C:mismatch repair complex"/>
    <property type="evidence" value="ECO:0007669"/>
    <property type="project" value="InterPro"/>
</dbReference>
<dbReference type="Gene3D" id="3.30.1370.100">
    <property type="entry name" value="MutL, C-terminal domain, regulatory subdomain"/>
    <property type="match status" value="1"/>
</dbReference>
<dbReference type="Gene3D" id="3.30.1540.20">
    <property type="entry name" value="MutL, C-terminal domain, dimerisation subdomain"/>
    <property type="match status" value="1"/>
</dbReference>
<dbReference type="Pfam" id="PF13589">
    <property type="entry name" value="HATPase_c_3"/>
    <property type="match status" value="1"/>
</dbReference>
<dbReference type="STRING" id="1416801.SAMN05192553_10510"/>
<dbReference type="InterPro" id="IPR036890">
    <property type="entry name" value="HATPase_C_sf"/>
</dbReference>
<dbReference type="InterPro" id="IPR038973">
    <property type="entry name" value="MutL/Mlh/Pms-like"/>
</dbReference>
<dbReference type="InterPro" id="IPR014790">
    <property type="entry name" value="MutL_C"/>
</dbReference>
<dbReference type="FunFam" id="3.30.565.10:FF:000003">
    <property type="entry name" value="DNA mismatch repair endonuclease MutL"/>
    <property type="match status" value="1"/>
</dbReference>
<dbReference type="GO" id="GO:0016887">
    <property type="term" value="F:ATP hydrolysis activity"/>
    <property type="evidence" value="ECO:0007669"/>
    <property type="project" value="InterPro"/>
</dbReference>